<dbReference type="RefSeq" id="WP_161313641.1">
    <property type="nucleotide sequence ID" value="NZ_WTUW01000001.1"/>
</dbReference>
<feature type="transmembrane region" description="Helical" evidence="2">
    <location>
        <begin position="171"/>
        <end position="197"/>
    </location>
</feature>
<sequence length="233" mass="24746">MFSMLTLGFLIGMRHALEADHVAAVASLASGSKNIRETIFHGAVWGIGHTISLMAIGSVVVLMNSSIPAALAHWLEFAVGVMLVLLGADVIRRMIRDRIHFHFHKHASDSRAHLHAHSHRGESNHALSSHDHKHNKGLTARVLAVGIMHGLAGSAALVLLVAGTITNSVTAIFYIILFGIGSIVGMAALSAVIAVPLRYSAASMTWAHNGLQLIIGIATISLGFYTMYSLGLA</sequence>
<feature type="transmembrane region" description="Helical" evidence="2">
    <location>
        <begin position="142"/>
        <end position="165"/>
    </location>
</feature>
<evidence type="ECO:0000313" key="4">
    <source>
        <dbReference type="Proteomes" id="UP000476030"/>
    </source>
</evidence>
<dbReference type="InterPro" id="IPR052776">
    <property type="entry name" value="Chloro_ReproSupport/MetalTrans"/>
</dbReference>
<organism evidence="3 4">
    <name type="scientific">Sneathiella litorea</name>
    <dbReference type="NCBI Taxonomy" id="2606216"/>
    <lineage>
        <taxon>Bacteria</taxon>
        <taxon>Pseudomonadati</taxon>
        <taxon>Pseudomonadota</taxon>
        <taxon>Alphaproteobacteria</taxon>
        <taxon>Sneathiellales</taxon>
        <taxon>Sneathiellaceae</taxon>
        <taxon>Sneathiella</taxon>
    </lineage>
</organism>
<keyword evidence="2" id="KW-0812">Transmembrane</keyword>
<protein>
    <submittedName>
        <fullName evidence="3">Urease accessory protein</fullName>
    </submittedName>
</protein>
<dbReference type="AlphaFoldDB" id="A0A6L8W3Z8"/>
<proteinExistence type="predicted"/>
<dbReference type="Proteomes" id="UP000476030">
    <property type="component" value="Unassembled WGS sequence"/>
</dbReference>
<evidence type="ECO:0000256" key="2">
    <source>
        <dbReference type="SAM" id="Phobius"/>
    </source>
</evidence>
<evidence type="ECO:0000313" key="3">
    <source>
        <dbReference type="EMBL" id="MZR29150.1"/>
    </source>
</evidence>
<keyword evidence="2" id="KW-1133">Transmembrane helix</keyword>
<accession>A0A6L8W3Z8</accession>
<dbReference type="PANTHER" id="PTHR33876:SF4">
    <property type="entry name" value="CHLOROPLAST PROTEIN FOR GROWTH AND FERTILITY 2"/>
    <property type="match status" value="1"/>
</dbReference>
<keyword evidence="4" id="KW-1185">Reference proteome</keyword>
<feature type="transmembrane region" description="Helical" evidence="2">
    <location>
        <begin position="71"/>
        <end position="91"/>
    </location>
</feature>
<dbReference type="EMBL" id="WTUW01000001">
    <property type="protein sequence ID" value="MZR29150.1"/>
    <property type="molecule type" value="Genomic_DNA"/>
</dbReference>
<comment type="caution">
    <text evidence="3">The sequence shown here is derived from an EMBL/GenBank/DDBJ whole genome shotgun (WGS) entry which is preliminary data.</text>
</comment>
<keyword evidence="2" id="KW-0472">Membrane</keyword>
<evidence type="ECO:0000256" key="1">
    <source>
        <dbReference type="SAM" id="MobiDB-lite"/>
    </source>
</evidence>
<name>A0A6L8W3Z8_9PROT</name>
<feature type="transmembrane region" description="Helical" evidence="2">
    <location>
        <begin position="209"/>
        <end position="228"/>
    </location>
</feature>
<reference evidence="3 4" key="1">
    <citation type="submission" date="2019-12" db="EMBL/GenBank/DDBJ databases">
        <title>Snethiella sp. nov. sp. isolated from sea sand.</title>
        <authorList>
            <person name="Kim J."/>
            <person name="Jeong S.E."/>
            <person name="Jung H.S."/>
            <person name="Jeon C.O."/>
        </authorList>
    </citation>
    <scope>NUCLEOTIDE SEQUENCE [LARGE SCALE GENOMIC DNA]</scope>
    <source>
        <strain evidence="3 4">DP05</strain>
    </source>
</reference>
<gene>
    <name evidence="3" type="ORF">GQE98_00735</name>
</gene>
<feature type="region of interest" description="Disordered" evidence="1">
    <location>
        <begin position="112"/>
        <end position="132"/>
    </location>
</feature>
<dbReference type="PANTHER" id="PTHR33876">
    <property type="entry name" value="UNNAMED PRODUCT"/>
    <property type="match status" value="1"/>
</dbReference>